<dbReference type="CDD" id="cd06008">
    <property type="entry name" value="NF-X1-zinc-finger"/>
    <property type="match status" value="1"/>
</dbReference>
<feature type="domain" description="DNA2/NAM7 helicase-like C-terminal" evidence="3">
    <location>
        <begin position="906"/>
        <end position="1095"/>
    </location>
</feature>
<dbReference type="FunFam" id="3.40.50.300:FF:001366">
    <property type="entry name" value="ATP binding protein, putative"/>
    <property type="match status" value="1"/>
</dbReference>
<name>A0A2G4SK29_RHIZD</name>
<dbReference type="Proteomes" id="UP000242254">
    <property type="component" value="Unassembled WGS sequence"/>
</dbReference>
<dbReference type="Pfam" id="PF13087">
    <property type="entry name" value="AAA_12"/>
    <property type="match status" value="1"/>
</dbReference>
<dbReference type="InterPro" id="IPR047187">
    <property type="entry name" value="SF1_C_Upf1"/>
</dbReference>
<evidence type="ECO:0000256" key="1">
    <source>
        <dbReference type="SAM" id="MobiDB-lite"/>
    </source>
</evidence>
<dbReference type="GO" id="GO:0031380">
    <property type="term" value="C:nuclear RNA-directed RNA polymerase complex"/>
    <property type="evidence" value="ECO:0007669"/>
    <property type="project" value="TreeGrafter"/>
</dbReference>
<evidence type="ECO:0000313" key="6">
    <source>
        <dbReference type="Proteomes" id="UP000242254"/>
    </source>
</evidence>
<dbReference type="PANTHER" id="PTHR10887">
    <property type="entry name" value="DNA2/NAM7 HELICASE FAMILY"/>
    <property type="match status" value="1"/>
</dbReference>
<dbReference type="Pfam" id="PF13086">
    <property type="entry name" value="AAA_11"/>
    <property type="match status" value="2"/>
</dbReference>
<evidence type="ECO:0000313" key="5">
    <source>
        <dbReference type="EMBL" id="PHZ09125.1"/>
    </source>
</evidence>
<keyword evidence="6" id="KW-1185">Reference proteome</keyword>
<dbReference type="Pfam" id="PF25396">
    <property type="entry name" value="ZNFX1"/>
    <property type="match status" value="1"/>
</dbReference>
<dbReference type="InterPro" id="IPR027417">
    <property type="entry name" value="P-loop_NTPase"/>
</dbReference>
<dbReference type="STRING" id="1340429.A0A2G4SK29"/>
<dbReference type="SUPFAM" id="SSF52540">
    <property type="entry name" value="P-loop containing nucleoside triphosphate hydrolases"/>
    <property type="match status" value="1"/>
</dbReference>
<dbReference type="InterPro" id="IPR057373">
    <property type="entry name" value="ZNFX1"/>
</dbReference>
<feature type="domain" description="ZNFX1" evidence="4">
    <location>
        <begin position="194"/>
        <end position="310"/>
    </location>
</feature>
<gene>
    <name evidence="5" type="ORF">RHIMIDRAFT_241005</name>
</gene>
<dbReference type="EMBL" id="KZ303860">
    <property type="protein sequence ID" value="PHZ09125.1"/>
    <property type="molecule type" value="Genomic_DNA"/>
</dbReference>
<proteinExistence type="predicted"/>
<feature type="compositionally biased region" description="Basic and acidic residues" evidence="1">
    <location>
        <begin position="1"/>
        <end position="10"/>
    </location>
</feature>
<dbReference type="GO" id="GO:0031048">
    <property type="term" value="P:regulatory ncRNA-mediated heterochromatin formation"/>
    <property type="evidence" value="ECO:0007669"/>
    <property type="project" value="TreeGrafter"/>
</dbReference>
<keyword evidence="5" id="KW-0378">Hydrolase</keyword>
<dbReference type="InterPro" id="IPR045055">
    <property type="entry name" value="DNA2/NAM7-like"/>
</dbReference>
<dbReference type="GO" id="GO:0016787">
    <property type="term" value="F:hydrolase activity"/>
    <property type="evidence" value="ECO:0007669"/>
    <property type="project" value="UniProtKB-KW"/>
</dbReference>
<organism evidence="5 6">
    <name type="scientific">Rhizopus microsporus ATCC 52813</name>
    <dbReference type="NCBI Taxonomy" id="1340429"/>
    <lineage>
        <taxon>Eukaryota</taxon>
        <taxon>Fungi</taxon>
        <taxon>Fungi incertae sedis</taxon>
        <taxon>Mucoromycota</taxon>
        <taxon>Mucoromycotina</taxon>
        <taxon>Mucoromycetes</taxon>
        <taxon>Mucorales</taxon>
        <taxon>Mucorineae</taxon>
        <taxon>Rhizopodaceae</taxon>
        <taxon>Rhizopus</taxon>
    </lineage>
</organism>
<reference evidence="5 6" key="1">
    <citation type="journal article" date="2016" name="Proc. Natl. Acad. Sci. U.S.A.">
        <title>Lipid metabolic changes in an early divergent fungus govern the establishment of a mutualistic symbiosis with endobacteria.</title>
        <authorList>
            <person name="Lastovetsky O.A."/>
            <person name="Gaspar M.L."/>
            <person name="Mondo S.J."/>
            <person name="LaButti K.M."/>
            <person name="Sandor L."/>
            <person name="Grigoriev I.V."/>
            <person name="Henry S.A."/>
            <person name="Pawlowska T.E."/>
        </authorList>
    </citation>
    <scope>NUCLEOTIDE SEQUENCE [LARGE SCALE GENOMIC DNA]</scope>
    <source>
        <strain evidence="5 6">ATCC 52813</strain>
    </source>
</reference>
<protein>
    <submittedName>
        <fullName evidence="5">P-loop containing nucleoside triphosphate hydrolase protein</fullName>
    </submittedName>
</protein>
<dbReference type="GeneID" id="35440483"/>
<dbReference type="InterPro" id="IPR041677">
    <property type="entry name" value="DNA2/NAM7_AAA_11"/>
</dbReference>
<evidence type="ECO:0000259" key="3">
    <source>
        <dbReference type="Pfam" id="PF13087"/>
    </source>
</evidence>
<dbReference type="CDD" id="cd18808">
    <property type="entry name" value="SF1_C_Upf1"/>
    <property type="match status" value="1"/>
</dbReference>
<sequence>MSKNKSDSKRSKWNSFDWDSLDYEPPVVNATFNALTNDFEVSQPTKQRDWSFDDSYDVQQQRNKPSSKANYSDEALTVTFRLNLEEPENPVFTKVVDYGSFRDQDIIPEYDDLMVPTNNNQVEEDYRTPIPDVPVNKLRSPYESVKEYLYTHFELMRHDFLLPLREAINGYRQEYASLKGAETMGESMEKLSAQKPFRLYERVQLNAIVFGSRQPLHRISFRLPYSVRVQWAQSKRLMPGSLVLLSKDHFKSDLKIATVVDRGEEEPMKGPDRFEYLIDIYLERDNEDQPLGFGDPTLTDKDIYVMIEATNGYFEAYRHVLKVLQNVEPDQFPFSSYLVNLSKDILIPHYAARKRVYDINVFKRHVRDEQWPVDIMGSWPEYRTGMDKTQLDALKTILTRNLSIIQGPPGTGKTFVGTYAMRVLLNNFNESLGPIVCICQTNHALDQFLEHILAFNEKIVRVGGRSKSELLKEHTMYELKKALKGPRGISRLYRSRDDIIAQIEQTIIELYEQPCVTVEFLESIKALRPRQLECLKRAINREKKHEAGSARDLASDSDDDWEITSVVLTTKKPSQNQKRRGKNGRRGNYSTINDNDALNNMSSFWDEGNPNRIHKAKEKTTNPIEIWLKEAIEFVTDSDKTTFDEMAEGLLEQTKGVVYEDMIDENEIIEEDQFEEMQRNFQGDDFEYKAKNHFISLGKAYQRLTEVNPGERQGRKIVNYKKAGKPAAMNRANFNFFEDIDDVDDPWANDAKENSKYWEDEPLKNQSLERWMKEDDVFMWPLSVRLKAHKEWIDLRNQSLEATLRRLMSKYTSISAEIRSVMVKYEAKICRENRVVGMTSTAAAKYHDLLEEMRPRIMVVEEAAEMVESHIVSALTSSLEHLILIGDHQQLRPSTSVHKLSEVHGLSVSLFERLIINQFPFTRLSHQRRMLPAIRQLINPIYRDPPLQDHPDVSKYPPVRGMAQPLFFLSHQEEETNLSDSASKVNEHEAKIAARLTLYLLQQGYKAEEITIITMYSGQKMMLRKMLREERTPMYDPDQVKVSSVDGYQGEENKIIILSLVRSNSNGQIGFLKTANRVCVALSRAKHGMYILGNASLLCDKSELWNEIIANLEEREERMIDTRLPLQCVKHNVITEVQYAVDFTDVSEGGCTRPCGEKLRCGHECLLKCHPYDHDNILCKHPCGKILECRHPCPNYCFQHCGPCTQIISVRLPCGDTIEESCSKIRTMAKNPERHRCPTCSSPLSVK</sequence>
<evidence type="ECO:0000259" key="2">
    <source>
        <dbReference type="Pfam" id="PF13086"/>
    </source>
</evidence>
<dbReference type="AlphaFoldDB" id="A0A2G4SK29"/>
<dbReference type="PANTHER" id="PTHR10887:SF341">
    <property type="entry name" value="NFX1-TYPE ZINC FINGER-CONTAINING PROTEIN 1"/>
    <property type="match status" value="1"/>
</dbReference>
<dbReference type="InterPro" id="IPR041679">
    <property type="entry name" value="DNA2/NAM7-like_C"/>
</dbReference>
<dbReference type="Gene3D" id="3.40.50.300">
    <property type="entry name" value="P-loop containing nucleotide triphosphate hydrolases"/>
    <property type="match status" value="3"/>
</dbReference>
<dbReference type="GO" id="GO:0004386">
    <property type="term" value="F:helicase activity"/>
    <property type="evidence" value="ECO:0007669"/>
    <property type="project" value="InterPro"/>
</dbReference>
<dbReference type="RefSeq" id="XP_023462833.1">
    <property type="nucleotide sequence ID" value="XM_023609493.1"/>
</dbReference>
<feature type="domain" description="DNA2/NAM7 helicase helicase" evidence="2">
    <location>
        <begin position="756"/>
        <end position="893"/>
    </location>
</feature>
<evidence type="ECO:0000259" key="4">
    <source>
        <dbReference type="Pfam" id="PF25396"/>
    </source>
</evidence>
<feature type="region of interest" description="Disordered" evidence="1">
    <location>
        <begin position="570"/>
        <end position="593"/>
    </location>
</feature>
<feature type="domain" description="DNA2/NAM7 helicase helicase" evidence="2">
    <location>
        <begin position="386"/>
        <end position="562"/>
    </location>
</feature>
<feature type="region of interest" description="Disordered" evidence="1">
    <location>
        <begin position="1"/>
        <end position="24"/>
    </location>
</feature>
<feature type="compositionally biased region" description="Polar residues" evidence="1">
    <location>
        <begin position="57"/>
        <end position="70"/>
    </location>
</feature>
<accession>A0A2G4SK29</accession>
<feature type="region of interest" description="Disordered" evidence="1">
    <location>
        <begin position="50"/>
        <end position="70"/>
    </location>
</feature>